<keyword evidence="3" id="KW-1185">Reference proteome</keyword>
<sequence>MTTGALLDDGPEGFRAPVPPGTRPDPASCDPLERRPRPGPVTRRTRVRAVIGPGGREFPDRSRGPVNGVARRPRVRLGGPAKNAIR</sequence>
<evidence type="ECO:0000313" key="3">
    <source>
        <dbReference type="Proteomes" id="UP001225356"/>
    </source>
</evidence>
<evidence type="ECO:0000313" key="2">
    <source>
        <dbReference type="EMBL" id="MDP9845194.1"/>
    </source>
</evidence>
<evidence type="ECO:0000256" key="1">
    <source>
        <dbReference type="SAM" id="MobiDB-lite"/>
    </source>
</evidence>
<gene>
    <name evidence="2" type="ORF">J2853_004405</name>
</gene>
<organism evidence="2 3">
    <name type="scientific">Streptosporangium lutulentum</name>
    <dbReference type="NCBI Taxonomy" id="1461250"/>
    <lineage>
        <taxon>Bacteria</taxon>
        <taxon>Bacillati</taxon>
        <taxon>Actinomycetota</taxon>
        <taxon>Actinomycetes</taxon>
        <taxon>Streptosporangiales</taxon>
        <taxon>Streptosporangiaceae</taxon>
        <taxon>Streptosporangium</taxon>
    </lineage>
</organism>
<proteinExistence type="predicted"/>
<reference evidence="2 3" key="1">
    <citation type="submission" date="2023-07" db="EMBL/GenBank/DDBJ databases">
        <title>Sequencing the genomes of 1000 actinobacteria strains.</title>
        <authorList>
            <person name="Klenk H.-P."/>
        </authorList>
    </citation>
    <scope>NUCLEOTIDE SEQUENCE [LARGE SCALE GENOMIC DNA]</scope>
    <source>
        <strain evidence="2 3">DSM 46740</strain>
    </source>
</reference>
<accession>A0ABT9QGM7</accession>
<protein>
    <submittedName>
        <fullName evidence="2">Uncharacterized protein</fullName>
    </submittedName>
</protein>
<name>A0ABT9QGM7_9ACTN</name>
<comment type="caution">
    <text evidence="2">The sequence shown here is derived from an EMBL/GenBank/DDBJ whole genome shotgun (WGS) entry which is preliminary data.</text>
</comment>
<feature type="region of interest" description="Disordered" evidence="1">
    <location>
        <begin position="1"/>
        <end position="86"/>
    </location>
</feature>
<dbReference type="EMBL" id="JAUSQU010000001">
    <property type="protein sequence ID" value="MDP9845194.1"/>
    <property type="molecule type" value="Genomic_DNA"/>
</dbReference>
<dbReference type="Proteomes" id="UP001225356">
    <property type="component" value="Unassembled WGS sequence"/>
</dbReference>